<name>A0A8S5PYS1_9CAUD</name>
<reference evidence="1" key="1">
    <citation type="journal article" date="2021" name="Proc. Natl. Acad. Sci. U.S.A.">
        <title>A Catalog of Tens of Thousands of Viruses from Human Metagenomes Reveals Hidden Associations with Chronic Diseases.</title>
        <authorList>
            <person name="Tisza M.J."/>
            <person name="Buck C.B."/>
        </authorList>
    </citation>
    <scope>NUCLEOTIDE SEQUENCE</scope>
    <source>
        <strain evidence="1">CtBtT5</strain>
    </source>
</reference>
<proteinExistence type="predicted"/>
<accession>A0A8S5PYS1</accession>
<sequence>MIGEFSSYKNYRNLKIIVYLYSLRCSNVIKWFPPSLYKRVKEIL</sequence>
<dbReference type="EMBL" id="BK015540">
    <property type="protein sequence ID" value="DAE11912.1"/>
    <property type="molecule type" value="Genomic_DNA"/>
</dbReference>
<organism evidence="1">
    <name type="scientific">Myoviridae sp. ctBtT5</name>
    <dbReference type="NCBI Taxonomy" id="2825048"/>
    <lineage>
        <taxon>Viruses</taxon>
        <taxon>Duplodnaviria</taxon>
        <taxon>Heunggongvirae</taxon>
        <taxon>Uroviricota</taxon>
        <taxon>Caudoviricetes</taxon>
    </lineage>
</organism>
<protein>
    <submittedName>
        <fullName evidence="1">Uncharacterized protein</fullName>
    </submittedName>
</protein>
<evidence type="ECO:0000313" key="1">
    <source>
        <dbReference type="EMBL" id="DAE11912.1"/>
    </source>
</evidence>